<evidence type="ECO:0000256" key="3">
    <source>
        <dbReference type="ARBA" id="ARBA00022989"/>
    </source>
</evidence>
<proteinExistence type="predicted"/>
<gene>
    <name evidence="7" type="ORF">QR680_015453</name>
</gene>
<feature type="transmembrane region" description="Helical" evidence="5">
    <location>
        <begin position="261"/>
        <end position="278"/>
    </location>
</feature>
<dbReference type="SUPFAM" id="SSF52091">
    <property type="entry name" value="SpoIIaa-like"/>
    <property type="match status" value="1"/>
</dbReference>
<dbReference type="PROSITE" id="PS50801">
    <property type="entry name" value="STAS"/>
    <property type="match status" value="1"/>
</dbReference>
<dbReference type="InterPro" id="IPR036513">
    <property type="entry name" value="STAS_dom_sf"/>
</dbReference>
<feature type="transmembrane region" description="Helical" evidence="5">
    <location>
        <begin position="112"/>
        <end position="135"/>
    </location>
</feature>
<name>A0AA39H9Y0_9BILA</name>
<organism evidence="7 8">
    <name type="scientific">Steinernema hermaphroditum</name>
    <dbReference type="NCBI Taxonomy" id="289476"/>
    <lineage>
        <taxon>Eukaryota</taxon>
        <taxon>Metazoa</taxon>
        <taxon>Ecdysozoa</taxon>
        <taxon>Nematoda</taxon>
        <taxon>Chromadorea</taxon>
        <taxon>Rhabditida</taxon>
        <taxon>Tylenchina</taxon>
        <taxon>Panagrolaimomorpha</taxon>
        <taxon>Strongyloidoidea</taxon>
        <taxon>Steinernematidae</taxon>
        <taxon>Steinernema</taxon>
    </lineage>
</organism>
<dbReference type="InterPro" id="IPR011547">
    <property type="entry name" value="SLC26A/SulP_dom"/>
</dbReference>
<evidence type="ECO:0000256" key="1">
    <source>
        <dbReference type="ARBA" id="ARBA00004141"/>
    </source>
</evidence>
<dbReference type="Gene3D" id="3.30.750.24">
    <property type="entry name" value="STAS domain"/>
    <property type="match status" value="1"/>
</dbReference>
<dbReference type="GO" id="GO:0016020">
    <property type="term" value="C:membrane"/>
    <property type="evidence" value="ECO:0007669"/>
    <property type="project" value="UniProtKB-SubCell"/>
</dbReference>
<feature type="transmembrane region" description="Helical" evidence="5">
    <location>
        <begin position="34"/>
        <end position="51"/>
    </location>
</feature>
<dbReference type="Proteomes" id="UP001175271">
    <property type="component" value="Unassembled WGS sequence"/>
</dbReference>
<accession>A0AA39H9Y0</accession>
<dbReference type="CDD" id="cd07042">
    <property type="entry name" value="STAS_SulP_like_sulfate_transporter"/>
    <property type="match status" value="1"/>
</dbReference>
<evidence type="ECO:0000256" key="5">
    <source>
        <dbReference type="SAM" id="Phobius"/>
    </source>
</evidence>
<dbReference type="Pfam" id="PF00916">
    <property type="entry name" value="Sulfate_transp"/>
    <property type="match status" value="1"/>
</dbReference>
<evidence type="ECO:0000256" key="4">
    <source>
        <dbReference type="ARBA" id="ARBA00023136"/>
    </source>
</evidence>
<dbReference type="PANTHER" id="PTHR11814">
    <property type="entry name" value="SULFATE TRANSPORTER"/>
    <property type="match status" value="1"/>
</dbReference>
<feature type="domain" description="STAS" evidence="6">
    <location>
        <begin position="301"/>
        <end position="425"/>
    </location>
</feature>
<dbReference type="InterPro" id="IPR002645">
    <property type="entry name" value="STAS_dom"/>
</dbReference>
<evidence type="ECO:0000313" key="7">
    <source>
        <dbReference type="EMBL" id="KAK0400794.1"/>
    </source>
</evidence>
<dbReference type="Pfam" id="PF01740">
    <property type="entry name" value="STAS"/>
    <property type="match status" value="1"/>
</dbReference>
<keyword evidence="3 5" id="KW-1133">Transmembrane helix</keyword>
<comment type="subcellular location">
    <subcellularLocation>
        <location evidence="1">Membrane</location>
        <topology evidence="1">Multi-pass membrane protein</topology>
    </subcellularLocation>
</comment>
<keyword evidence="8" id="KW-1185">Reference proteome</keyword>
<feature type="transmembrane region" description="Helical" evidence="5">
    <location>
        <begin position="63"/>
        <end position="80"/>
    </location>
</feature>
<dbReference type="EMBL" id="JAUCMV010000004">
    <property type="protein sequence ID" value="KAK0400794.1"/>
    <property type="molecule type" value="Genomic_DNA"/>
</dbReference>
<protein>
    <recommendedName>
        <fullName evidence="6">STAS domain-containing protein</fullName>
    </recommendedName>
</protein>
<evidence type="ECO:0000256" key="2">
    <source>
        <dbReference type="ARBA" id="ARBA00022692"/>
    </source>
</evidence>
<dbReference type="InterPro" id="IPR001902">
    <property type="entry name" value="SLC26A/SulP_fam"/>
</dbReference>
<keyword evidence="2 5" id="KW-0812">Transmembrane</keyword>
<evidence type="ECO:0000313" key="8">
    <source>
        <dbReference type="Proteomes" id="UP001175271"/>
    </source>
</evidence>
<sequence length="445" mass="49803">MSQANVQYRVDRSAYTQILYDFFSKIGTTNIPDLVTSAVCILFLFIGKLYINPFITKRIPVPVPFELIAVVMATVLSYYLHFENDLHMKVVNHIPTGFPAPHAPRFDMIPDLILDAAVIAIVVYVVTFSVGKLFAKKHGYRVSGSQELRALSLTQLLCCFVHCHPASGSLTRSTINSQIGARSQISSVISASLMLLVILWLGPLLEALPMCILSAIIVVALQGMFMQFRDVKVLWKTSKIDLAIWIVSFTATVIWDVSQGLAIAIGFALITVIFRSQWPKTVKLGRVGDTNLYRDLERYGTFRAKNAHPQVVVFRFDAPLLFLNAEHFKESGVKMVDEANAHLIREQSEIRVKYLIVDASGFTHIDHMGVNGIKELTEELKKGDVSVYIACCKAQVRDLCQMCGLYSTIPKSNFFPDIHDAVLHAVEQDENEEAFQTEQLDSKSL</sequence>
<comment type="caution">
    <text evidence="7">The sequence shown here is derived from an EMBL/GenBank/DDBJ whole genome shotgun (WGS) entry which is preliminary data.</text>
</comment>
<dbReference type="AlphaFoldDB" id="A0AA39H9Y0"/>
<evidence type="ECO:0000259" key="6">
    <source>
        <dbReference type="PROSITE" id="PS50801"/>
    </source>
</evidence>
<dbReference type="GO" id="GO:0055085">
    <property type="term" value="P:transmembrane transport"/>
    <property type="evidence" value="ECO:0007669"/>
    <property type="project" value="InterPro"/>
</dbReference>
<feature type="transmembrane region" description="Helical" evidence="5">
    <location>
        <begin position="207"/>
        <end position="226"/>
    </location>
</feature>
<keyword evidence="4 5" id="KW-0472">Membrane</keyword>
<reference evidence="7" key="1">
    <citation type="submission" date="2023-06" db="EMBL/GenBank/DDBJ databases">
        <title>Genomic analysis of the entomopathogenic nematode Steinernema hermaphroditum.</title>
        <authorList>
            <person name="Schwarz E.M."/>
            <person name="Heppert J.K."/>
            <person name="Baniya A."/>
            <person name="Schwartz H.T."/>
            <person name="Tan C.-H."/>
            <person name="Antoshechkin I."/>
            <person name="Sternberg P.W."/>
            <person name="Goodrich-Blair H."/>
            <person name="Dillman A.R."/>
        </authorList>
    </citation>
    <scope>NUCLEOTIDE SEQUENCE</scope>
    <source>
        <strain evidence="7">PS9179</strain>
        <tissue evidence="7">Whole animal</tissue>
    </source>
</reference>